<sequence length="231" mass="25391">MTFYAQESANNGDQTDRWAMKVNVMGCSQCPDWALEAAFDGIKQAHNDIYASTNVPGTRVISYTTDFTANSCDEGEERSDANNWLDANGFGGKELYLFVSNCGMARTYGHAWQGRCVGFVGAGDGYYDDPGEMSVMAIHESLHAFIYELCQLVQDEAGSSVQTDHKLGHVLSVNGTDKATPIVASYAKDPSNDFAESGNCDSYSDISWGDWTRYMSLCTLDSIDHTLDHFQ</sequence>
<accession>A0ABD5XR77</accession>
<evidence type="ECO:0000313" key="2">
    <source>
        <dbReference type="Proteomes" id="UP001596368"/>
    </source>
</evidence>
<dbReference type="AlphaFoldDB" id="A0ABD5XR77"/>
<comment type="caution">
    <text evidence="1">The sequence shown here is derived from an EMBL/GenBank/DDBJ whole genome shotgun (WGS) entry which is preliminary data.</text>
</comment>
<evidence type="ECO:0000313" key="1">
    <source>
        <dbReference type="EMBL" id="MFC7137640.1"/>
    </source>
</evidence>
<protein>
    <submittedName>
        <fullName evidence="1">Uncharacterized protein</fullName>
    </submittedName>
</protein>
<dbReference type="GeneID" id="81123419"/>
<dbReference type="RefSeq" id="WP_284014854.1">
    <property type="nucleotide sequence ID" value="NZ_CP126157.1"/>
</dbReference>
<dbReference type="Proteomes" id="UP001596368">
    <property type="component" value="Unassembled WGS sequence"/>
</dbReference>
<organism evidence="1 2">
    <name type="scientific">Halobaculum litoreum</name>
    <dbReference type="NCBI Taxonomy" id="3031998"/>
    <lineage>
        <taxon>Archaea</taxon>
        <taxon>Methanobacteriati</taxon>
        <taxon>Methanobacteriota</taxon>
        <taxon>Stenosarchaea group</taxon>
        <taxon>Halobacteria</taxon>
        <taxon>Halobacteriales</taxon>
        <taxon>Haloferacaceae</taxon>
        <taxon>Halobaculum</taxon>
    </lineage>
</organism>
<dbReference type="EMBL" id="JBHSZG010000002">
    <property type="protein sequence ID" value="MFC7137640.1"/>
    <property type="molecule type" value="Genomic_DNA"/>
</dbReference>
<name>A0ABD5XR77_9EURY</name>
<proteinExistence type="predicted"/>
<gene>
    <name evidence="1" type="ORF">ACFQRB_16660</name>
</gene>
<reference evidence="1 2" key="1">
    <citation type="journal article" date="2019" name="Int. J. Syst. Evol. Microbiol.">
        <title>The Global Catalogue of Microorganisms (GCM) 10K type strain sequencing project: providing services to taxonomists for standard genome sequencing and annotation.</title>
        <authorList>
            <consortium name="The Broad Institute Genomics Platform"/>
            <consortium name="The Broad Institute Genome Sequencing Center for Infectious Disease"/>
            <person name="Wu L."/>
            <person name="Ma J."/>
        </authorList>
    </citation>
    <scope>NUCLEOTIDE SEQUENCE [LARGE SCALE GENOMIC DNA]</scope>
    <source>
        <strain evidence="1 2">DT92</strain>
    </source>
</reference>
<keyword evidence="2" id="KW-1185">Reference proteome</keyword>